<feature type="transmembrane region" description="Helical" evidence="1">
    <location>
        <begin position="84"/>
        <end position="104"/>
    </location>
</feature>
<organism evidence="2 3">
    <name type="scientific">Micromonospora coerulea</name>
    <dbReference type="NCBI Taxonomy" id="47856"/>
    <lineage>
        <taxon>Bacteria</taxon>
        <taxon>Bacillati</taxon>
        <taxon>Actinomycetota</taxon>
        <taxon>Actinomycetes</taxon>
        <taxon>Micromonosporales</taxon>
        <taxon>Micromonosporaceae</taxon>
        <taxon>Micromonospora</taxon>
    </lineage>
</organism>
<accession>A0ABP8S753</accession>
<keyword evidence="3" id="KW-1185">Reference proteome</keyword>
<gene>
    <name evidence="2" type="ORF">GCM10023176_07870</name>
</gene>
<feature type="transmembrane region" description="Helical" evidence="1">
    <location>
        <begin position="56"/>
        <end position="77"/>
    </location>
</feature>
<evidence type="ECO:0000313" key="2">
    <source>
        <dbReference type="EMBL" id="GAA4563604.1"/>
    </source>
</evidence>
<keyword evidence="1" id="KW-0472">Membrane</keyword>
<name>A0ABP8S753_9ACTN</name>
<keyword evidence="1" id="KW-1133">Transmembrane helix</keyword>
<protein>
    <recommendedName>
        <fullName evidence="4">Ligase</fullName>
    </recommendedName>
</protein>
<reference evidence="3" key="1">
    <citation type="journal article" date="2019" name="Int. J. Syst. Evol. Microbiol.">
        <title>The Global Catalogue of Microorganisms (GCM) 10K type strain sequencing project: providing services to taxonomists for standard genome sequencing and annotation.</title>
        <authorList>
            <consortium name="The Broad Institute Genomics Platform"/>
            <consortium name="The Broad Institute Genome Sequencing Center for Infectious Disease"/>
            <person name="Wu L."/>
            <person name="Ma J."/>
        </authorList>
    </citation>
    <scope>NUCLEOTIDE SEQUENCE [LARGE SCALE GENOMIC DNA]</scope>
    <source>
        <strain evidence="3">JCM 3175</strain>
    </source>
</reference>
<dbReference type="EMBL" id="BAABGU010000003">
    <property type="protein sequence ID" value="GAA4563604.1"/>
    <property type="molecule type" value="Genomic_DNA"/>
</dbReference>
<evidence type="ECO:0008006" key="4">
    <source>
        <dbReference type="Google" id="ProtNLM"/>
    </source>
</evidence>
<keyword evidence="1" id="KW-0812">Transmembrane</keyword>
<evidence type="ECO:0000313" key="3">
    <source>
        <dbReference type="Proteomes" id="UP001500307"/>
    </source>
</evidence>
<sequence>MGVALITAMSVPVVTDQTGRRAWRAAVPTLVSWLALAGSYYVVLPVFDVLSAVTWALAWLSWLTAVLGPAHGAVGLARSQKMRLAAASCAALAVIALSMVGFPARTPDDLYQRHRGGLDRLAADY</sequence>
<proteinExistence type="predicted"/>
<evidence type="ECO:0000256" key="1">
    <source>
        <dbReference type="SAM" id="Phobius"/>
    </source>
</evidence>
<dbReference type="Proteomes" id="UP001500307">
    <property type="component" value="Unassembled WGS sequence"/>
</dbReference>
<feature type="transmembrane region" description="Helical" evidence="1">
    <location>
        <begin position="25"/>
        <end position="44"/>
    </location>
</feature>
<comment type="caution">
    <text evidence="2">The sequence shown here is derived from an EMBL/GenBank/DDBJ whole genome shotgun (WGS) entry which is preliminary data.</text>
</comment>